<protein>
    <submittedName>
        <fullName evidence="5">Glycine cleavage system H protein (Lipoate-binding)</fullName>
    </submittedName>
</protein>
<name>A0A1M6BVT7_9BACT</name>
<keyword evidence="2" id="KW-0812">Transmembrane</keyword>
<dbReference type="Pfam" id="PF12849">
    <property type="entry name" value="PBP_like_2"/>
    <property type="match status" value="1"/>
</dbReference>
<keyword evidence="3" id="KW-0732">Signal</keyword>
<dbReference type="Proteomes" id="UP000184050">
    <property type="component" value="Unassembled WGS sequence"/>
</dbReference>
<dbReference type="AlphaFoldDB" id="A0A1M6BVT7"/>
<gene>
    <name evidence="5" type="ORF">SAMN05444280_10350</name>
</gene>
<dbReference type="Gene3D" id="3.40.190.10">
    <property type="entry name" value="Periplasmic binding protein-like II"/>
    <property type="match status" value="2"/>
</dbReference>
<evidence type="ECO:0000313" key="5">
    <source>
        <dbReference type="EMBL" id="SHI52865.1"/>
    </source>
</evidence>
<feature type="transmembrane region" description="Helical" evidence="2">
    <location>
        <begin position="330"/>
        <end position="351"/>
    </location>
</feature>
<dbReference type="RefSeq" id="WP_139279448.1">
    <property type="nucleotide sequence ID" value="NZ_FQZE01000003.1"/>
</dbReference>
<dbReference type="SUPFAM" id="SSF51230">
    <property type="entry name" value="Single hybrid motif"/>
    <property type="match status" value="1"/>
</dbReference>
<keyword evidence="2" id="KW-1133">Transmembrane helix</keyword>
<dbReference type="InterPro" id="IPR033753">
    <property type="entry name" value="GCV_H/Fam206"/>
</dbReference>
<evidence type="ECO:0000259" key="4">
    <source>
        <dbReference type="Pfam" id="PF12849"/>
    </source>
</evidence>
<proteinExistence type="predicted"/>
<keyword evidence="6" id="KW-1185">Reference proteome</keyword>
<reference evidence="5 6" key="1">
    <citation type="submission" date="2016-11" db="EMBL/GenBank/DDBJ databases">
        <authorList>
            <person name="Jaros S."/>
            <person name="Januszkiewicz K."/>
            <person name="Wedrychowicz H."/>
        </authorList>
    </citation>
    <scope>NUCLEOTIDE SEQUENCE [LARGE SCALE GENOMIC DNA]</scope>
    <source>
        <strain evidence="5 6">DSM 27063</strain>
    </source>
</reference>
<dbReference type="CDD" id="cd06848">
    <property type="entry name" value="GCS_H"/>
    <property type="match status" value="1"/>
</dbReference>
<dbReference type="Pfam" id="PF01597">
    <property type="entry name" value="GCV_H"/>
    <property type="match status" value="1"/>
</dbReference>
<dbReference type="STRING" id="1168035.SAMN05444280_10350"/>
<dbReference type="GO" id="GO:0005960">
    <property type="term" value="C:glycine cleavage complex"/>
    <property type="evidence" value="ECO:0007669"/>
    <property type="project" value="InterPro"/>
</dbReference>
<dbReference type="InterPro" id="IPR011053">
    <property type="entry name" value="Single_hybrid_motif"/>
</dbReference>
<feature type="domain" description="PBP" evidence="4">
    <location>
        <begin position="23"/>
        <end position="215"/>
    </location>
</feature>
<dbReference type="InterPro" id="IPR024370">
    <property type="entry name" value="PBP_domain"/>
</dbReference>
<dbReference type="GO" id="GO:0019464">
    <property type="term" value="P:glycine decarboxylation via glycine cleavage system"/>
    <property type="evidence" value="ECO:0007669"/>
    <property type="project" value="InterPro"/>
</dbReference>
<evidence type="ECO:0000256" key="1">
    <source>
        <dbReference type="ARBA" id="ARBA00022823"/>
    </source>
</evidence>
<organism evidence="5 6">
    <name type="scientific">Tangfeifania diversioriginum</name>
    <dbReference type="NCBI Taxonomy" id="1168035"/>
    <lineage>
        <taxon>Bacteria</taxon>
        <taxon>Pseudomonadati</taxon>
        <taxon>Bacteroidota</taxon>
        <taxon>Bacteroidia</taxon>
        <taxon>Marinilabiliales</taxon>
        <taxon>Prolixibacteraceae</taxon>
        <taxon>Tangfeifania</taxon>
    </lineage>
</organism>
<evidence type="ECO:0000313" key="6">
    <source>
        <dbReference type="Proteomes" id="UP000184050"/>
    </source>
</evidence>
<dbReference type="PANTHER" id="PTHR11715">
    <property type="entry name" value="GLYCINE CLEAVAGE SYSTEM H PROTEIN"/>
    <property type="match status" value="1"/>
</dbReference>
<keyword evidence="2" id="KW-0472">Membrane</keyword>
<dbReference type="EMBL" id="FQZE01000003">
    <property type="protein sequence ID" value="SHI52865.1"/>
    <property type="molecule type" value="Genomic_DNA"/>
</dbReference>
<dbReference type="GO" id="GO:0009249">
    <property type="term" value="P:protein lipoylation"/>
    <property type="evidence" value="ECO:0007669"/>
    <property type="project" value="TreeGrafter"/>
</dbReference>
<dbReference type="OrthoDB" id="1082996at2"/>
<feature type="chain" id="PRO_5013291217" evidence="3">
    <location>
        <begin position="25"/>
        <end position="557"/>
    </location>
</feature>
<evidence type="ECO:0000256" key="3">
    <source>
        <dbReference type="SAM" id="SignalP"/>
    </source>
</evidence>
<keyword evidence="1" id="KW-0450">Lipoyl</keyword>
<dbReference type="SUPFAM" id="SSF53850">
    <property type="entry name" value="Periplasmic binding protein-like II"/>
    <property type="match status" value="1"/>
</dbReference>
<evidence type="ECO:0000256" key="2">
    <source>
        <dbReference type="SAM" id="Phobius"/>
    </source>
</evidence>
<dbReference type="InterPro" id="IPR002930">
    <property type="entry name" value="GCV_H"/>
</dbReference>
<accession>A0A1M6BVT7</accession>
<dbReference type="Gene3D" id="2.40.50.100">
    <property type="match status" value="1"/>
</dbReference>
<sequence>MKNKNILYTCLLMMLLFGPTGITAQNTAADKISVLTTRDLANLTETLTNEYSRTNPRITFQFESAEEFDFKKLKNKEIDLAFTSGKADLEVEQSFLKLLIGREIVVPVINAQNPFLDEIKAQGISAAQLSEILTGTEPGTWGTLLRNNETNSATVFVANEAPVFDAMASFTDVMPSVFQELTAQPASELIKIIQEDKFAIGFCRLTDVLNSEKDELIAGIRLLPLDRNGNNAIDFTEKIYDSLSDFRRGVWIGKHPGELVRNIYTIMPAVHQNENLTDFVSWVLTDGQQFIENNGYNELVTNERPAKLNKLHPQQLIVEPVGERKANNRVALFIVAFFAGIGLLIFIPPLLSSGVEEGMKTTPVKMRKPLTENSLQVPEGLYFDKTHTWVYMERDGIVRLGIDDFLQRVTGTFTRIKMKNPGEKIKKNDPVMTLIQNGKQIVLYAPVSGTIRQMNESLIDKPSVMNSSPFKEGWVYAIEPANWLREIKFLKMAQDYREWIKGEFVRLRDFFAESVPSCLTGHVIYQDGGEFSDAVLQNLSPEVWEDFQKHFIDASKL</sequence>
<feature type="signal peptide" evidence="3">
    <location>
        <begin position="1"/>
        <end position="24"/>
    </location>
</feature>
<dbReference type="GO" id="GO:0005829">
    <property type="term" value="C:cytosol"/>
    <property type="evidence" value="ECO:0007669"/>
    <property type="project" value="TreeGrafter"/>
</dbReference>
<dbReference type="PANTHER" id="PTHR11715:SF3">
    <property type="entry name" value="GLYCINE CLEAVAGE SYSTEM H PROTEIN-RELATED"/>
    <property type="match status" value="1"/>
</dbReference>